<reference evidence="2" key="1">
    <citation type="journal article" date="2014" name="Front. Microbiol.">
        <title>High frequency of phylogenetically diverse reductive dehalogenase-homologous genes in deep subseafloor sedimentary metagenomes.</title>
        <authorList>
            <person name="Kawai M."/>
            <person name="Futagami T."/>
            <person name="Toyoda A."/>
            <person name="Takaki Y."/>
            <person name="Nishi S."/>
            <person name="Hori S."/>
            <person name="Arai W."/>
            <person name="Tsubouchi T."/>
            <person name="Morono Y."/>
            <person name="Uchiyama I."/>
            <person name="Ito T."/>
            <person name="Fujiyama A."/>
            <person name="Inagaki F."/>
            <person name="Takami H."/>
        </authorList>
    </citation>
    <scope>NUCLEOTIDE SEQUENCE</scope>
    <source>
        <strain evidence="2">Expedition CK06-06</strain>
    </source>
</reference>
<proteinExistence type="predicted"/>
<keyword evidence="1" id="KW-0812">Transmembrane</keyword>
<sequence length="130" mass="15246">FIILNESDEIYHKNSQIIVETENVVIREFKDIELGNGNYTLVLKVFYSGAVETEFSQKFEVRIFKIPLEIFILVGVAGAVILLFFITKFNLKKIFHRKFDMFTKDIGQAIKKVGRKINDQIHELKCKFRK</sequence>
<dbReference type="AlphaFoldDB" id="X0U964"/>
<feature type="non-terminal residue" evidence="2">
    <location>
        <position position="1"/>
    </location>
</feature>
<keyword evidence="1" id="KW-1133">Transmembrane helix</keyword>
<name>X0U964_9ZZZZ</name>
<accession>X0U964</accession>
<protein>
    <submittedName>
        <fullName evidence="2">Uncharacterized protein</fullName>
    </submittedName>
</protein>
<evidence type="ECO:0000313" key="2">
    <source>
        <dbReference type="EMBL" id="GAF85015.1"/>
    </source>
</evidence>
<feature type="transmembrane region" description="Helical" evidence="1">
    <location>
        <begin position="70"/>
        <end position="91"/>
    </location>
</feature>
<organism evidence="2">
    <name type="scientific">marine sediment metagenome</name>
    <dbReference type="NCBI Taxonomy" id="412755"/>
    <lineage>
        <taxon>unclassified sequences</taxon>
        <taxon>metagenomes</taxon>
        <taxon>ecological metagenomes</taxon>
    </lineage>
</organism>
<keyword evidence="1" id="KW-0472">Membrane</keyword>
<comment type="caution">
    <text evidence="2">The sequence shown here is derived from an EMBL/GenBank/DDBJ whole genome shotgun (WGS) entry which is preliminary data.</text>
</comment>
<evidence type="ECO:0000256" key="1">
    <source>
        <dbReference type="SAM" id="Phobius"/>
    </source>
</evidence>
<gene>
    <name evidence="2" type="ORF">S01H1_07077</name>
</gene>
<dbReference type="EMBL" id="BARS01003651">
    <property type="protein sequence ID" value="GAF85015.1"/>
    <property type="molecule type" value="Genomic_DNA"/>
</dbReference>